<dbReference type="Proteomes" id="UP000770015">
    <property type="component" value="Unassembled WGS sequence"/>
</dbReference>
<evidence type="ECO:0000313" key="3">
    <source>
        <dbReference type="EMBL" id="KAH6677858.1"/>
    </source>
</evidence>
<keyword evidence="1" id="KW-0539">Nucleus</keyword>
<dbReference type="GO" id="GO:0008270">
    <property type="term" value="F:zinc ion binding"/>
    <property type="evidence" value="ECO:0007669"/>
    <property type="project" value="InterPro"/>
</dbReference>
<evidence type="ECO:0000313" key="4">
    <source>
        <dbReference type="Proteomes" id="UP000770015"/>
    </source>
</evidence>
<sequence length="712" mass="77669">MASHDSSQKSTSAPESGVYIRAAVCGSPRTSKSAFDSIHEANMGLIACLSSSATTAASASPLLLTGPWHQIRCDRQSPCSQCASAKIECAVNEKRPREKRNRVLVSPSFETRIDQLDDRLADLSDLVRGLRVQQDGRCTASSHTANTGLSTAVLGAEGESSLSAHSAFASDYLAHRFASDSPLPPPGPEMADGMNTLSHVVTALKKQTVASELTFPHARPLQRSRPSGYELPPIQKAVELIGMAKTQRLSGTGVFSDDYSLAEFVIVNSGLCSLFTDYASTRNSPPDQRDESMRHARMCCENLETALSDLPLHLPPTSDAIAALLFGATSEMGQTLGYHRIPDDDQSDEAKFKRFLFWTNYFLDKSLSLRLGRASTIPDWDITTHRPSADDDIKDPIMAFLVLWTEGSRCQGRIYELLYSPGAVCQPAYVRQARAEMLLEDLRLLEQSTQEIQKRWVQVAGARSGEDLVNFFAVSDRVLRLSMLTLVHRAMPQEASAPSAFSQSCTEAARATLRTHHDCLVIIGKNGDQDLLPTCVHWTLLFAPFIPFIVMFCRVIETLDKGDLDLLGNFASSIQPTAPTSEAAALHRVAAYYVGRFPSAGGQAQVPVQAQDLEMEHMDAFLVDLLGTSAAYRAGEGGEQRYGENTNLVSMPPATEANIIGTEAPVGGGVSWPMNPMLRMGHGSQLEEWFYSNQALMDTMDFSEGYQADDVA</sequence>
<keyword evidence="4" id="KW-1185">Reference proteome</keyword>
<proteinExistence type="predicted"/>
<dbReference type="InterPro" id="IPR036864">
    <property type="entry name" value="Zn2-C6_fun-type_DNA-bd_sf"/>
</dbReference>
<dbReference type="CDD" id="cd12148">
    <property type="entry name" value="fungal_TF_MHR"/>
    <property type="match status" value="1"/>
</dbReference>
<dbReference type="InterPro" id="IPR007219">
    <property type="entry name" value="XnlR_reg_dom"/>
</dbReference>
<dbReference type="GO" id="GO:0000981">
    <property type="term" value="F:DNA-binding transcription factor activity, RNA polymerase II-specific"/>
    <property type="evidence" value="ECO:0007669"/>
    <property type="project" value="InterPro"/>
</dbReference>
<gene>
    <name evidence="3" type="ORF">F5X68DRAFT_245611</name>
</gene>
<protein>
    <submittedName>
        <fullName evidence="3">Fungal-specific transcription factor domain-containing protein</fullName>
    </submittedName>
</protein>
<dbReference type="SMART" id="SM00906">
    <property type="entry name" value="Fungal_trans"/>
    <property type="match status" value="1"/>
</dbReference>
<dbReference type="EMBL" id="JAGSXJ010000022">
    <property type="protein sequence ID" value="KAH6677858.1"/>
    <property type="molecule type" value="Genomic_DNA"/>
</dbReference>
<dbReference type="OrthoDB" id="103819at2759"/>
<name>A0A9P9A9C6_9PEZI</name>
<comment type="caution">
    <text evidence="3">The sequence shown here is derived from an EMBL/GenBank/DDBJ whole genome shotgun (WGS) entry which is preliminary data.</text>
</comment>
<evidence type="ECO:0000259" key="2">
    <source>
        <dbReference type="SMART" id="SM00906"/>
    </source>
</evidence>
<dbReference type="InterPro" id="IPR050987">
    <property type="entry name" value="AtrR-like"/>
</dbReference>
<reference evidence="3" key="1">
    <citation type="journal article" date="2021" name="Nat. Commun.">
        <title>Genetic determinants of endophytism in the Arabidopsis root mycobiome.</title>
        <authorList>
            <person name="Mesny F."/>
            <person name="Miyauchi S."/>
            <person name="Thiergart T."/>
            <person name="Pickel B."/>
            <person name="Atanasova L."/>
            <person name="Karlsson M."/>
            <person name="Huettel B."/>
            <person name="Barry K.W."/>
            <person name="Haridas S."/>
            <person name="Chen C."/>
            <person name="Bauer D."/>
            <person name="Andreopoulos W."/>
            <person name="Pangilinan J."/>
            <person name="LaButti K."/>
            <person name="Riley R."/>
            <person name="Lipzen A."/>
            <person name="Clum A."/>
            <person name="Drula E."/>
            <person name="Henrissat B."/>
            <person name="Kohler A."/>
            <person name="Grigoriev I.V."/>
            <person name="Martin F.M."/>
            <person name="Hacquard S."/>
        </authorList>
    </citation>
    <scope>NUCLEOTIDE SEQUENCE</scope>
    <source>
        <strain evidence="3">MPI-SDFR-AT-0117</strain>
    </source>
</reference>
<feature type="domain" description="Xylanolytic transcriptional activator regulatory" evidence="2">
    <location>
        <begin position="322"/>
        <end position="393"/>
    </location>
</feature>
<dbReference type="GO" id="GO:0006351">
    <property type="term" value="P:DNA-templated transcription"/>
    <property type="evidence" value="ECO:0007669"/>
    <property type="project" value="InterPro"/>
</dbReference>
<accession>A0A9P9A9C6</accession>
<organism evidence="3 4">
    <name type="scientific">Plectosphaerella plurivora</name>
    <dbReference type="NCBI Taxonomy" id="936078"/>
    <lineage>
        <taxon>Eukaryota</taxon>
        <taxon>Fungi</taxon>
        <taxon>Dikarya</taxon>
        <taxon>Ascomycota</taxon>
        <taxon>Pezizomycotina</taxon>
        <taxon>Sordariomycetes</taxon>
        <taxon>Hypocreomycetidae</taxon>
        <taxon>Glomerellales</taxon>
        <taxon>Plectosphaerellaceae</taxon>
        <taxon>Plectosphaerella</taxon>
    </lineage>
</organism>
<evidence type="ECO:0000256" key="1">
    <source>
        <dbReference type="ARBA" id="ARBA00023242"/>
    </source>
</evidence>
<dbReference type="Pfam" id="PF04082">
    <property type="entry name" value="Fungal_trans"/>
    <property type="match status" value="1"/>
</dbReference>
<dbReference type="AlphaFoldDB" id="A0A9P9A9C6"/>
<dbReference type="GO" id="GO:0003677">
    <property type="term" value="F:DNA binding"/>
    <property type="evidence" value="ECO:0007669"/>
    <property type="project" value="InterPro"/>
</dbReference>
<dbReference type="PANTHER" id="PTHR46910">
    <property type="entry name" value="TRANSCRIPTION FACTOR PDR1"/>
    <property type="match status" value="1"/>
</dbReference>
<dbReference type="Gene3D" id="4.10.240.10">
    <property type="entry name" value="Zn(2)-C6 fungal-type DNA-binding domain"/>
    <property type="match status" value="1"/>
</dbReference>
<dbReference type="PANTHER" id="PTHR46910:SF5">
    <property type="entry name" value="ZN(II)2CYS6 TRANSCRIPTION FACTOR (EUROFUNG)"/>
    <property type="match status" value="1"/>
</dbReference>